<reference evidence="2" key="1">
    <citation type="submission" date="2020-09" db="EMBL/GenBank/DDBJ databases">
        <title>Whole genome shotgun sequence of Streptomyces xanthophaeus NBRC 12829.</title>
        <authorList>
            <person name="Komaki H."/>
            <person name="Tamura T."/>
        </authorList>
    </citation>
    <scope>NUCLEOTIDE SEQUENCE</scope>
    <source>
        <strain evidence="2">NBRC 12829</strain>
    </source>
</reference>
<proteinExistence type="predicted"/>
<sequence>MRCGAWGAARAVAGRAADRERGVPRSGCLRRRAYRPGPEGHGPAARLGAELRPGAGPDSGPDTGPARYRGRG</sequence>
<dbReference type="EMBL" id="BNEE01000006">
    <property type="protein sequence ID" value="GHI86836.1"/>
    <property type="molecule type" value="Genomic_DNA"/>
</dbReference>
<dbReference type="AlphaFoldDB" id="A0A919GY53"/>
<name>A0A919GY53_9ACTN</name>
<evidence type="ECO:0000313" key="3">
    <source>
        <dbReference type="Proteomes" id="UP000600026"/>
    </source>
</evidence>
<evidence type="ECO:0000256" key="1">
    <source>
        <dbReference type="SAM" id="MobiDB-lite"/>
    </source>
</evidence>
<organism evidence="2 3">
    <name type="scientific">Streptomyces xanthophaeus</name>
    <dbReference type="NCBI Taxonomy" id="67385"/>
    <lineage>
        <taxon>Bacteria</taxon>
        <taxon>Bacillati</taxon>
        <taxon>Actinomycetota</taxon>
        <taxon>Actinomycetes</taxon>
        <taxon>Kitasatosporales</taxon>
        <taxon>Streptomycetaceae</taxon>
        <taxon>Streptomyces</taxon>
    </lineage>
</organism>
<feature type="compositionally biased region" description="Low complexity" evidence="1">
    <location>
        <begin position="1"/>
        <end position="15"/>
    </location>
</feature>
<accession>A0A919GY53</accession>
<gene>
    <name evidence="2" type="ORF">Sxan_42000</name>
</gene>
<comment type="caution">
    <text evidence="2">The sequence shown here is derived from an EMBL/GenBank/DDBJ whole genome shotgun (WGS) entry which is preliminary data.</text>
</comment>
<feature type="region of interest" description="Disordered" evidence="1">
    <location>
        <begin position="1"/>
        <end position="72"/>
    </location>
</feature>
<protein>
    <submittedName>
        <fullName evidence="2">Uncharacterized protein</fullName>
    </submittedName>
</protein>
<dbReference type="Proteomes" id="UP000600026">
    <property type="component" value="Unassembled WGS sequence"/>
</dbReference>
<evidence type="ECO:0000313" key="2">
    <source>
        <dbReference type="EMBL" id="GHI86836.1"/>
    </source>
</evidence>
<keyword evidence="3" id="KW-1185">Reference proteome</keyword>